<dbReference type="KEGG" id="ote:Oter_2102"/>
<reference evidence="2 3" key="1">
    <citation type="journal article" date="2011" name="J. Bacteriol.">
        <title>Genome sequence of the verrucomicrobium Opitutus terrae PB90-1, an abundant inhabitant of rice paddy soil ecosystems.</title>
        <authorList>
            <person name="van Passel M.W."/>
            <person name="Kant R."/>
            <person name="Palva A."/>
            <person name="Copeland A."/>
            <person name="Lucas S."/>
            <person name="Lapidus A."/>
            <person name="Glavina del Rio T."/>
            <person name="Pitluck S."/>
            <person name="Goltsman E."/>
            <person name="Clum A."/>
            <person name="Sun H."/>
            <person name="Schmutz J."/>
            <person name="Larimer F.W."/>
            <person name="Land M.L."/>
            <person name="Hauser L."/>
            <person name="Kyrpides N."/>
            <person name="Mikhailova N."/>
            <person name="Richardson P.P."/>
            <person name="Janssen P.H."/>
            <person name="de Vos W.M."/>
            <person name="Smidt H."/>
        </authorList>
    </citation>
    <scope>NUCLEOTIDE SEQUENCE [LARGE SCALE GENOMIC DNA]</scope>
    <source>
        <strain evidence="3">DSM 11246 / JCM 15787 / PB90-1</strain>
    </source>
</reference>
<proteinExistence type="predicted"/>
<accession>B1ZMV7</accession>
<sequence length="217" mass="24549">MKQRLLIAVLTVIVLGAGYGAGVWTERNSCKIPKPPQLLGELSPEKKTGAAPAKSPAPNPAHLAAEIERLRPQVEHFRARMLEIDREMDQDILTILDPRQRETFQGIIKKYADLREKEDAALNAPTPLTSEEIIRLQQKPLYKMLAIVVVPMRLEWNTKDLNLTPEQQAQLRTILEQRRTKFLELVDSSPPPSLTLSQLAPIAQRLVSEKEAEKQKK</sequence>
<evidence type="ECO:0000313" key="2">
    <source>
        <dbReference type="EMBL" id="ACB75385.1"/>
    </source>
</evidence>
<dbReference type="STRING" id="452637.Oter_2102"/>
<dbReference type="OrthoDB" id="9975145at2"/>
<protein>
    <submittedName>
        <fullName evidence="2">Uncharacterized protein</fullName>
    </submittedName>
</protein>
<dbReference type="EMBL" id="CP001032">
    <property type="protein sequence ID" value="ACB75385.1"/>
    <property type="molecule type" value="Genomic_DNA"/>
</dbReference>
<evidence type="ECO:0000256" key="1">
    <source>
        <dbReference type="SAM" id="MobiDB-lite"/>
    </source>
</evidence>
<gene>
    <name evidence="2" type="ordered locus">Oter_2102</name>
</gene>
<name>B1ZMV7_OPITP</name>
<dbReference type="Proteomes" id="UP000007013">
    <property type="component" value="Chromosome"/>
</dbReference>
<dbReference type="HOGENOM" id="CLU_1271234_0_0_0"/>
<feature type="region of interest" description="Disordered" evidence="1">
    <location>
        <begin position="34"/>
        <end position="59"/>
    </location>
</feature>
<dbReference type="RefSeq" id="WP_012374922.1">
    <property type="nucleotide sequence ID" value="NC_010571.1"/>
</dbReference>
<organism evidence="2 3">
    <name type="scientific">Opitutus terrae (strain DSM 11246 / JCM 15787 / PB90-1)</name>
    <dbReference type="NCBI Taxonomy" id="452637"/>
    <lineage>
        <taxon>Bacteria</taxon>
        <taxon>Pseudomonadati</taxon>
        <taxon>Verrucomicrobiota</taxon>
        <taxon>Opitutia</taxon>
        <taxon>Opitutales</taxon>
        <taxon>Opitutaceae</taxon>
        <taxon>Opitutus</taxon>
    </lineage>
</organism>
<evidence type="ECO:0000313" key="3">
    <source>
        <dbReference type="Proteomes" id="UP000007013"/>
    </source>
</evidence>
<keyword evidence="3" id="KW-1185">Reference proteome</keyword>
<dbReference type="AlphaFoldDB" id="B1ZMV7"/>